<accession>A0ABR3D780</accession>
<gene>
    <name evidence="2" type="ORF">QR685DRAFT_446546</name>
</gene>
<feature type="compositionally biased region" description="Basic and acidic residues" evidence="1">
    <location>
        <begin position="331"/>
        <end position="341"/>
    </location>
</feature>
<protein>
    <recommendedName>
        <fullName evidence="4">HTH La-type RNA-binding domain-containing protein</fullName>
    </recommendedName>
</protein>
<organism evidence="2 3">
    <name type="scientific">Neurospora intermedia</name>
    <dbReference type="NCBI Taxonomy" id="5142"/>
    <lineage>
        <taxon>Eukaryota</taxon>
        <taxon>Fungi</taxon>
        <taxon>Dikarya</taxon>
        <taxon>Ascomycota</taxon>
        <taxon>Pezizomycotina</taxon>
        <taxon>Sordariomycetes</taxon>
        <taxon>Sordariomycetidae</taxon>
        <taxon>Sordariales</taxon>
        <taxon>Sordariaceae</taxon>
        <taxon>Neurospora</taxon>
    </lineage>
</organism>
<evidence type="ECO:0008006" key="4">
    <source>
        <dbReference type="Google" id="ProtNLM"/>
    </source>
</evidence>
<feature type="compositionally biased region" description="Low complexity" evidence="1">
    <location>
        <begin position="56"/>
        <end position="75"/>
    </location>
</feature>
<reference evidence="2 3" key="1">
    <citation type="submission" date="2023-09" db="EMBL/GenBank/DDBJ databases">
        <title>Multi-omics analysis of a traditional fermented food reveals byproduct-associated fungal strains for waste-to-food upcycling.</title>
        <authorList>
            <consortium name="Lawrence Berkeley National Laboratory"/>
            <person name="Rekdal V.M."/>
            <person name="Villalobos-Escobedo J.M."/>
            <person name="Rodriguez-Valeron N."/>
            <person name="Garcia M.O."/>
            <person name="Vasquez D.P."/>
            <person name="Damayanti I."/>
            <person name="Sorensen P.M."/>
            <person name="Baidoo E.E."/>
            <person name="De Carvalho A.C."/>
            <person name="Riley R."/>
            <person name="Lipzen A."/>
            <person name="He G."/>
            <person name="Yan M."/>
            <person name="Haridas S."/>
            <person name="Daum C."/>
            <person name="Yoshinaga Y."/>
            <person name="Ng V."/>
            <person name="Grigoriev I.V."/>
            <person name="Munk R."/>
            <person name="Nuraida L."/>
            <person name="Wijaya C.H."/>
            <person name="Morales P.-C."/>
            <person name="Keasling J.D."/>
        </authorList>
    </citation>
    <scope>NUCLEOTIDE SEQUENCE [LARGE SCALE GENOMIC DNA]</scope>
    <source>
        <strain evidence="2 3">FGSC 2613</strain>
    </source>
</reference>
<feature type="region of interest" description="Disordered" evidence="1">
    <location>
        <begin position="328"/>
        <end position="357"/>
    </location>
</feature>
<comment type="caution">
    <text evidence="2">The sequence shown here is derived from an EMBL/GenBank/DDBJ whole genome shotgun (WGS) entry which is preliminary data.</text>
</comment>
<feature type="region of interest" description="Disordered" evidence="1">
    <location>
        <begin position="175"/>
        <end position="197"/>
    </location>
</feature>
<name>A0ABR3D780_NEUIN</name>
<sequence>MEPAHNITQKMEGLTMNSKTPALTVDNTTMESTHEIAQEMEDMTLDPKARVDTPFTTTTSSHVQSVSSQQQPQPSLPTAINLAGNSAGGYVYTATSEGLSFSNPNAGSSSGTTTTSITDTTNITTNTAATNLFQDQDFCDHLLNCDDPVGFLQVSLYLARFPSMSLSHNHPSVFSNNRITKSRSTTTSSSRERHHHAHPIRLMQPGLMTPEMGTTIYKATIKKVPGTTIYTTTAERKAAEEKEKEKERMTSSFVENSLRFTQARVVAEKAARVARERQMRLGGSGMGGAYREDSSWFLRGREGATKTWVNEDGDVVEERWLEPNPMVSWREGSEDFDKMDGVEESVCEEEEEEEKDD</sequence>
<keyword evidence="3" id="KW-1185">Reference proteome</keyword>
<evidence type="ECO:0000313" key="2">
    <source>
        <dbReference type="EMBL" id="KAL0468547.1"/>
    </source>
</evidence>
<proteinExistence type="predicted"/>
<dbReference type="EMBL" id="JAVLET010000007">
    <property type="protein sequence ID" value="KAL0468547.1"/>
    <property type="molecule type" value="Genomic_DNA"/>
</dbReference>
<evidence type="ECO:0000313" key="3">
    <source>
        <dbReference type="Proteomes" id="UP001451303"/>
    </source>
</evidence>
<evidence type="ECO:0000256" key="1">
    <source>
        <dbReference type="SAM" id="MobiDB-lite"/>
    </source>
</evidence>
<dbReference type="Proteomes" id="UP001451303">
    <property type="component" value="Unassembled WGS sequence"/>
</dbReference>
<feature type="compositionally biased region" description="Acidic residues" evidence="1">
    <location>
        <begin position="342"/>
        <end position="357"/>
    </location>
</feature>
<feature type="region of interest" description="Disordered" evidence="1">
    <location>
        <begin position="50"/>
        <end position="75"/>
    </location>
</feature>